<protein>
    <submittedName>
        <fullName evidence="1">Uncharacterized protein</fullName>
    </submittedName>
</protein>
<organism evidence="1 2">
    <name type="scientific">Lithospermum erythrorhizon</name>
    <name type="common">Purple gromwell</name>
    <name type="synonym">Lithospermum officinale var. erythrorhizon</name>
    <dbReference type="NCBI Taxonomy" id="34254"/>
    <lineage>
        <taxon>Eukaryota</taxon>
        <taxon>Viridiplantae</taxon>
        <taxon>Streptophyta</taxon>
        <taxon>Embryophyta</taxon>
        <taxon>Tracheophyta</taxon>
        <taxon>Spermatophyta</taxon>
        <taxon>Magnoliopsida</taxon>
        <taxon>eudicotyledons</taxon>
        <taxon>Gunneridae</taxon>
        <taxon>Pentapetalae</taxon>
        <taxon>asterids</taxon>
        <taxon>lamiids</taxon>
        <taxon>Boraginales</taxon>
        <taxon>Boraginaceae</taxon>
        <taxon>Boraginoideae</taxon>
        <taxon>Lithospermeae</taxon>
        <taxon>Lithospermum</taxon>
    </lineage>
</organism>
<proteinExistence type="predicted"/>
<dbReference type="Proteomes" id="UP001454036">
    <property type="component" value="Unassembled WGS sequence"/>
</dbReference>
<evidence type="ECO:0000313" key="2">
    <source>
        <dbReference type="Proteomes" id="UP001454036"/>
    </source>
</evidence>
<dbReference type="AlphaFoldDB" id="A0AAV3NQB3"/>
<accession>A0AAV3NQB3</accession>
<sequence length="88" mass="10059">MAEYKEETGDNVEICLNGDLREKAWAENKRARAENGEVYVTLDGGNGGRKRDFVILRVVSKEKVLLLVLLCCFWRWKSTKSGVVKLRV</sequence>
<gene>
    <name evidence="1" type="ORF">LIER_02662</name>
</gene>
<comment type="caution">
    <text evidence="1">The sequence shown here is derived from an EMBL/GenBank/DDBJ whole genome shotgun (WGS) entry which is preliminary data.</text>
</comment>
<keyword evidence="2" id="KW-1185">Reference proteome</keyword>
<evidence type="ECO:0000313" key="1">
    <source>
        <dbReference type="EMBL" id="GAA0141540.1"/>
    </source>
</evidence>
<name>A0AAV3NQB3_LITER</name>
<dbReference type="EMBL" id="BAABME010000294">
    <property type="protein sequence ID" value="GAA0141540.1"/>
    <property type="molecule type" value="Genomic_DNA"/>
</dbReference>
<reference evidence="1 2" key="1">
    <citation type="submission" date="2024-01" db="EMBL/GenBank/DDBJ databases">
        <title>The complete chloroplast genome sequence of Lithospermum erythrorhizon: insights into the phylogenetic relationship among Boraginaceae species and the maternal lineages of purple gromwells.</title>
        <authorList>
            <person name="Okada T."/>
            <person name="Watanabe K."/>
        </authorList>
    </citation>
    <scope>NUCLEOTIDE SEQUENCE [LARGE SCALE GENOMIC DNA]</scope>
</reference>